<keyword evidence="2" id="KW-1185">Reference proteome</keyword>
<reference evidence="1" key="1">
    <citation type="submission" date="2020-05" db="EMBL/GenBank/DDBJ databases">
        <title>Large-scale comparative analyses of tick genomes elucidate their genetic diversity and vector capacities.</title>
        <authorList>
            <person name="Jia N."/>
            <person name="Wang J."/>
            <person name="Shi W."/>
            <person name="Du L."/>
            <person name="Sun Y."/>
            <person name="Zhan W."/>
            <person name="Jiang J."/>
            <person name="Wang Q."/>
            <person name="Zhang B."/>
            <person name="Ji P."/>
            <person name="Sakyi L.B."/>
            <person name="Cui X."/>
            <person name="Yuan T."/>
            <person name="Jiang B."/>
            <person name="Yang W."/>
            <person name="Lam T.T.-Y."/>
            <person name="Chang Q."/>
            <person name="Ding S."/>
            <person name="Wang X."/>
            <person name="Zhu J."/>
            <person name="Ruan X."/>
            <person name="Zhao L."/>
            <person name="Wei J."/>
            <person name="Que T."/>
            <person name="Du C."/>
            <person name="Cheng J."/>
            <person name="Dai P."/>
            <person name="Han X."/>
            <person name="Huang E."/>
            <person name="Gao Y."/>
            <person name="Liu J."/>
            <person name="Shao H."/>
            <person name="Ye R."/>
            <person name="Li L."/>
            <person name="Wei W."/>
            <person name="Wang X."/>
            <person name="Wang C."/>
            <person name="Yang T."/>
            <person name="Huo Q."/>
            <person name="Li W."/>
            <person name="Guo W."/>
            <person name="Chen H."/>
            <person name="Zhou L."/>
            <person name="Ni X."/>
            <person name="Tian J."/>
            <person name="Zhou Y."/>
            <person name="Sheng Y."/>
            <person name="Liu T."/>
            <person name="Pan Y."/>
            <person name="Xia L."/>
            <person name="Li J."/>
            <person name="Zhao F."/>
            <person name="Cao W."/>
        </authorList>
    </citation>
    <scope>NUCLEOTIDE SEQUENCE</scope>
    <source>
        <strain evidence="1">Dsil-2018</strain>
    </source>
</reference>
<proteinExistence type="predicted"/>
<name>A0ACB8DWU0_DERSI</name>
<protein>
    <submittedName>
        <fullName evidence="1">Uncharacterized protein</fullName>
    </submittedName>
</protein>
<sequence length="87" mass="9605">MGHSTAEDIQEILLRALEPLPLGKVLQISMDGPNVNLKFFKNMQVHLRENHQVQCVDLGTCGLHTIHNAYRAGVGASKWGIDVLQST</sequence>
<evidence type="ECO:0000313" key="2">
    <source>
        <dbReference type="Proteomes" id="UP000821865"/>
    </source>
</evidence>
<dbReference type="EMBL" id="CM023470">
    <property type="protein sequence ID" value="KAH7978848.1"/>
    <property type="molecule type" value="Genomic_DNA"/>
</dbReference>
<comment type="caution">
    <text evidence="1">The sequence shown here is derived from an EMBL/GenBank/DDBJ whole genome shotgun (WGS) entry which is preliminary data.</text>
</comment>
<evidence type="ECO:0000313" key="1">
    <source>
        <dbReference type="EMBL" id="KAH7978848.1"/>
    </source>
</evidence>
<dbReference type="Proteomes" id="UP000821865">
    <property type="component" value="Chromosome 1"/>
</dbReference>
<gene>
    <name evidence="1" type="ORF">HPB49_006976</name>
</gene>
<accession>A0ACB8DWU0</accession>
<organism evidence="1 2">
    <name type="scientific">Dermacentor silvarum</name>
    <name type="common">Tick</name>
    <dbReference type="NCBI Taxonomy" id="543639"/>
    <lineage>
        <taxon>Eukaryota</taxon>
        <taxon>Metazoa</taxon>
        <taxon>Ecdysozoa</taxon>
        <taxon>Arthropoda</taxon>
        <taxon>Chelicerata</taxon>
        <taxon>Arachnida</taxon>
        <taxon>Acari</taxon>
        <taxon>Parasitiformes</taxon>
        <taxon>Ixodida</taxon>
        <taxon>Ixodoidea</taxon>
        <taxon>Ixodidae</taxon>
        <taxon>Rhipicephalinae</taxon>
        <taxon>Dermacentor</taxon>
    </lineage>
</organism>